<dbReference type="InterPro" id="IPR036390">
    <property type="entry name" value="WH_DNA-bd_sf"/>
</dbReference>
<evidence type="ECO:0000259" key="1">
    <source>
        <dbReference type="Pfam" id="PF25227"/>
    </source>
</evidence>
<comment type="caution">
    <text evidence="2">The sequence shown here is derived from an EMBL/GenBank/DDBJ whole genome shotgun (WGS) entry which is preliminary data.</text>
</comment>
<dbReference type="InterPro" id="IPR057167">
    <property type="entry name" value="DUF7845"/>
</dbReference>
<proteinExistence type="predicted"/>
<dbReference type="SUPFAM" id="SSF46785">
    <property type="entry name" value="Winged helix' DNA-binding domain"/>
    <property type="match status" value="1"/>
</dbReference>
<evidence type="ECO:0000313" key="2">
    <source>
        <dbReference type="EMBL" id="MBX0323861.1"/>
    </source>
</evidence>
<dbReference type="EMBL" id="RKLR01000004">
    <property type="protein sequence ID" value="MBX0323861.1"/>
    <property type="molecule type" value="Genomic_DNA"/>
</dbReference>
<keyword evidence="3" id="KW-1185">Reference proteome</keyword>
<dbReference type="AlphaFoldDB" id="A0AAW4PRI0"/>
<name>A0AAW4PRI0_9EURY</name>
<dbReference type="InterPro" id="IPR036388">
    <property type="entry name" value="WH-like_DNA-bd_sf"/>
</dbReference>
<accession>A0AAW4PRI0</accession>
<feature type="domain" description="DUF7845" evidence="1">
    <location>
        <begin position="3"/>
        <end position="333"/>
    </location>
</feature>
<organism evidence="2 3">
    <name type="scientific">Haloarcula rubra</name>
    <dbReference type="NCBI Taxonomy" id="2487747"/>
    <lineage>
        <taxon>Archaea</taxon>
        <taxon>Methanobacteriati</taxon>
        <taxon>Methanobacteriota</taxon>
        <taxon>Stenosarchaea group</taxon>
        <taxon>Halobacteria</taxon>
        <taxon>Halobacteriales</taxon>
        <taxon>Haloarculaceae</taxon>
        <taxon>Haloarcula</taxon>
    </lineage>
</organism>
<dbReference type="Pfam" id="PF25227">
    <property type="entry name" value="DUF7845"/>
    <property type="match status" value="1"/>
</dbReference>
<sequence length="544" mass="59930">MTHVAPHIHEADAWLYYGPVAAGNSEAVDYDGLDPYWALADLLINECDGYAELSDVVIDGEVCDLRLNYSTSGIAPRPTDPVDSDTLYEFDIHVDGEGERKCNFNVSPRFPSMRKPDGEELTFPFNHTDADAGVSVHAQPSNIDLDELPGLLARAIFELADDAGVGLYHGYFDAPFDGHVTAVERYVRLTRSMNEKLIGTGGVLDRLTMLLSDATGTAGEYKWDNEEERGHHHILKHGSVSAEELVPQHRLGGNIKSYLPENPENFTPDDPLYHPKLGVKFVAGRTSTGSVSWADRHDVIQELDERLLSLLSWAGVPTEAGGTTFVADDHFEAAPAESSVPIHEDPLPRLETQQEHLLLTVLRDMTPTDQSMTETLATDGGMHAEQLADATDTSLSTVYRMLQRLEGVVTSDNGHVRFVSEKLRQEVRGLVESVEHAIDSAADRAARIVDMDVRQSSSSAFDRWLAKYGAEFEAPNHEGQRPVVRIDTVLSELKSTNQPLVGDVIGEMIRAWKTDGRDPATLLDAVVEVAIDGTQYTRPARTLR</sequence>
<dbReference type="Proteomes" id="UP001430377">
    <property type="component" value="Unassembled WGS sequence"/>
</dbReference>
<protein>
    <recommendedName>
        <fullName evidence="1">DUF7845 domain-containing protein</fullName>
    </recommendedName>
</protein>
<reference evidence="2 3" key="1">
    <citation type="submission" date="2021-06" db="EMBL/GenBank/DDBJ databases">
        <title>Halomicroarcula sp. a new haloarchaeum isolated from saline soil.</title>
        <authorList>
            <person name="Duran-Viseras A."/>
            <person name="Sanchez-Porro C."/>
            <person name="Ventosa A."/>
        </authorList>
    </citation>
    <scope>NUCLEOTIDE SEQUENCE [LARGE SCALE GENOMIC DNA]</scope>
    <source>
        <strain evidence="2 3">F13</strain>
    </source>
</reference>
<dbReference type="Gene3D" id="1.10.10.10">
    <property type="entry name" value="Winged helix-like DNA-binding domain superfamily/Winged helix DNA-binding domain"/>
    <property type="match status" value="1"/>
</dbReference>
<dbReference type="RefSeq" id="WP_220618823.1">
    <property type="nucleotide sequence ID" value="NZ_RKLR01000004.1"/>
</dbReference>
<evidence type="ECO:0000313" key="3">
    <source>
        <dbReference type="Proteomes" id="UP001430377"/>
    </source>
</evidence>
<gene>
    <name evidence="2" type="ORF">EGH21_12555</name>
</gene>